<feature type="transmembrane region" description="Helical" evidence="7">
    <location>
        <begin position="131"/>
        <end position="148"/>
    </location>
</feature>
<feature type="transmembrane region" description="Helical" evidence="7">
    <location>
        <begin position="316"/>
        <end position="335"/>
    </location>
</feature>
<dbReference type="PANTHER" id="PTHR23501:SF191">
    <property type="entry name" value="VACUOLAR BASIC AMINO ACID TRANSPORTER 4"/>
    <property type="match status" value="1"/>
</dbReference>
<dbReference type="EMBL" id="JBHMAA010000008">
    <property type="protein sequence ID" value="MFB9948564.1"/>
    <property type="molecule type" value="Genomic_DNA"/>
</dbReference>
<dbReference type="SUPFAM" id="SSF103473">
    <property type="entry name" value="MFS general substrate transporter"/>
    <property type="match status" value="1"/>
</dbReference>
<feature type="transmembrane region" description="Helical" evidence="7">
    <location>
        <begin position="102"/>
        <end position="119"/>
    </location>
</feature>
<evidence type="ECO:0000256" key="7">
    <source>
        <dbReference type="SAM" id="Phobius"/>
    </source>
</evidence>
<dbReference type="PANTHER" id="PTHR23501">
    <property type="entry name" value="MAJOR FACILITATOR SUPERFAMILY"/>
    <property type="match status" value="1"/>
</dbReference>
<dbReference type="Proteomes" id="UP001589692">
    <property type="component" value="Unassembled WGS sequence"/>
</dbReference>
<feature type="transmembrane region" description="Helical" evidence="7">
    <location>
        <begin position="355"/>
        <end position="378"/>
    </location>
</feature>
<feature type="compositionally biased region" description="Low complexity" evidence="6">
    <location>
        <begin position="29"/>
        <end position="41"/>
    </location>
</feature>
<protein>
    <submittedName>
        <fullName evidence="8">MFS transporter</fullName>
    </submittedName>
</protein>
<feature type="transmembrane region" description="Helical" evidence="7">
    <location>
        <begin position="414"/>
        <end position="434"/>
    </location>
</feature>
<feature type="region of interest" description="Disordered" evidence="6">
    <location>
        <begin position="1"/>
        <end position="52"/>
    </location>
</feature>
<feature type="transmembrane region" description="Helical" evidence="7">
    <location>
        <begin position="541"/>
        <end position="561"/>
    </location>
</feature>
<keyword evidence="5 7" id="KW-0472">Membrane</keyword>
<feature type="compositionally biased region" description="Basic and acidic residues" evidence="6">
    <location>
        <begin position="1"/>
        <end position="28"/>
    </location>
</feature>
<feature type="transmembrane region" description="Helical" evidence="7">
    <location>
        <begin position="62"/>
        <end position="82"/>
    </location>
</feature>
<reference evidence="8 9" key="1">
    <citation type="submission" date="2024-09" db="EMBL/GenBank/DDBJ databases">
        <authorList>
            <person name="Sun Q."/>
            <person name="Mori K."/>
        </authorList>
    </citation>
    <scope>NUCLEOTIDE SEQUENCE [LARGE SCALE GENOMIC DNA]</scope>
    <source>
        <strain evidence="8 9">TBRC 4938</strain>
    </source>
</reference>
<evidence type="ECO:0000256" key="3">
    <source>
        <dbReference type="ARBA" id="ARBA00022692"/>
    </source>
</evidence>
<feature type="compositionally biased region" description="Pro residues" evidence="6">
    <location>
        <begin position="42"/>
        <end position="52"/>
    </location>
</feature>
<keyword evidence="3 7" id="KW-0812">Transmembrane</keyword>
<feature type="transmembrane region" description="Helical" evidence="7">
    <location>
        <begin position="154"/>
        <end position="176"/>
    </location>
</feature>
<dbReference type="RefSeq" id="WP_377257996.1">
    <property type="nucleotide sequence ID" value="NZ_JBHMAA010000008.1"/>
</dbReference>
<evidence type="ECO:0000256" key="2">
    <source>
        <dbReference type="ARBA" id="ARBA00022448"/>
    </source>
</evidence>
<comment type="subcellular location">
    <subcellularLocation>
        <location evidence="1">Endomembrane system</location>
        <topology evidence="1">Multi-pass membrane protein</topology>
    </subcellularLocation>
</comment>
<feature type="transmembrane region" description="Helical" evidence="7">
    <location>
        <begin position="254"/>
        <end position="278"/>
    </location>
</feature>
<proteinExistence type="predicted"/>
<feature type="transmembrane region" description="Helical" evidence="7">
    <location>
        <begin position="446"/>
        <end position="469"/>
    </location>
</feature>
<organism evidence="8 9">
    <name type="scientific">Rhizobium puerariae</name>
    <dbReference type="NCBI Taxonomy" id="1585791"/>
    <lineage>
        <taxon>Bacteria</taxon>
        <taxon>Pseudomonadati</taxon>
        <taxon>Pseudomonadota</taxon>
        <taxon>Alphaproteobacteria</taxon>
        <taxon>Hyphomicrobiales</taxon>
        <taxon>Rhizobiaceae</taxon>
        <taxon>Rhizobium/Agrobacterium group</taxon>
        <taxon>Rhizobium</taxon>
    </lineage>
</organism>
<evidence type="ECO:0000256" key="1">
    <source>
        <dbReference type="ARBA" id="ARBA00004127"/>
    </source>
</evidence>
<feature type="transmembrane region" description="Helical" evidence="7">
    <location>
        <begin position="385"/>
        <end position="402"/>
    </location>
</feature>
<feature type="transmembrane region" description="Helical" evidence="7">
    <location>
        <begin position="284"/>
        <end position="304"/>
    </location>
</feature>
<keyword evidence="9" id="KW-1185">Reference proteome</keyword>
<keyword evidence="4 7" id="KW-1133">Transmembrane helix</keyword>
<comment type="caution">
    <text evidence="8">The sequence shown here is derived from an EMBL/GenBank/DDBJ whole genome shotgun (WGS) entry which is preliminary data.</text>
</comment>
<dbReference type="InterPro" id="IPR036259">
    <property type="entry name" value="MFS_trans_sf"/>
</dbReference>
<keyword evidence="2" id="KW-0813">Transport</keyword>
<dbReference type="Gene3D" id="1.20.1250.20">
    <property type="entry name" value="MFS general substrate transporter like domains"/>
    <property type="match status" value="1"/>
</dbReference>
<accession>A0ABV6AEP6</accession>
<evidence type="ECO:0000256" key="6">
    <source>
        <dbReference type="SAM" id="MobiDB-lite"/>
    </source>
</evidence>
<evidence type="ECO:0000256" key="5">
    <source>
        <dbReference type="ARBA" id="ARBA00023136"/>
    </source>
</evidence>
<evidence type="ECO:0000313" key="9">
    <source>
        <dbReference type="Proteomes" id="UP001589692"/>
    </source>
</evidence>
<evidence type="ECO:0000313" key="8">
    <source>
        <dbReference type="EMBL" id="MFB9948564.1"/>
    </source>
</evidence>
<gene>
    <name evidence="8" type="ORF">ACFFP0_06865</name>
</gene>
<feature type="transmembrane region" description="Helical" evidence="7">
    <location>
        <begin position="188"/>
        <end position="207"/>
    </location>
</feature>
<feature type="transmembrane region" description="Helical" evidence="7">
    <location>
        <begin position="219"/>
        <end position="242"/>
    </location>
</feature>
<name>A0ABV6AEP6_9HYPH</name>
<sequence length="578" mass="62462">MSPREAAARQQDEDRERPEFREDAERAEPVQAAVEGPEAVAPAPPQPAPPPAFVPKSPLMTLAYIGAGVLIALTQGLGQSFISTNLQQIAGPMDLTQVEATWLMAAYFFPNASLTLLLFKVRAQYGLRNFAEVAIVAYVLVCLAHFWVNSYESALVLRFFAGVAAAPMTSLGFLYILEPVPPAKKLNIGLCIALTALAVPTPVTGLISPPLMDLGGYHALYLVEMGLAMVSLGLVYLLPLVSPPRARVISSLDVVSYIFLAIALGSFAVVLTVGRLYWWMATDWLALLIIAGIVASAVFAMIELNRKNHLVDIRWLTSREILHFTGALMVFRIALSEQSSGAVNFLRNAGMLNEQMAGLYWVMAIGAVLSGIVCAAVMKPGRASAIHASALILLALGSYMDSQSTILTRPEQMYASQMLVSFASGLYLPPALAVGMSAALKRGPNYILSFLVVFLATQKIGGYLGSALYGTFVQWREQFHSFRLVSQLASTDPLVAARLNQLGSAYGKVLTDPSQQTLQGASLFARQVQQQAYALAYNDSFLLTSYLSLAALACLAIHVAWRNRERFLSHSNPMPAAA</sequence>
<evidence type="ECO:0000256" key="4">
    <source>
        <dbReference type="ARBA" id="ARBA00022989"/>
    </source>
</evidence>